<keyword evidence="2 5" id="KW-0689">Ribosomal protein</keyword>
<dbReference type="PANTHER" id="PTHR10916:SF0">
    <property type="entry name" value="LARGE RIBOSOMAL SUBUNIT PROTEIN UL29C"/>
    <property type="match status" value="1"/>
</dbReference>
<dbReference type="Pfam" id="PF00831">
    <property type="entry name" value="Ribosomal_L29"/>
    <property type="match status" value="1"/>
</dbReference>
<dbReference type="Gene3D" id="1.10.287.310">
    <property type="match status" value="1"/>
</dbReference>
<sequence>MNPADLRQMDDAALAEQLTQCHSRWRELRFDDAVGKLTNTSEIRKLRRTIAQVHTILTERRMAAAVAAGETLPRRRREARHAPVHQPRRKRVGSGRT</sequence>
<dbReference type="GO" id="GO:0003735">
    <property type="term" value="F:structural constituent of ribosome"/>
    <property type="evidence" value="ECO:0007669"/>
    <property type="project" value="InterPro"/>
</dbReference>
<dbReference type="CDD" id="cd00427">
    <property type="entry name" value="Ribosomal_L29_HIP"/>
    <property type="match status" value="1"/>
</dbReference>
<dbReference type="PANTHER" id="PTHR10916">
    <property type="entry name" value="60S RIBOSOMAL PROTEIN L35/50S RIBOSOMAL PROTEIN L29"/>
    <property type="match status" value="1"/>
</dbReference>
<evidence type="ECO:0000256" key="6">
    <source>
        <dbReference type="SAM" id="MobiDB-lite"/>
    </source>
</evidence>
<dbReference type="InterPro" id="IPR050063">
    <property type="entry name" value="Ribosomal_protein_uL29"/>
</dbReference>
<evidence type="ECO:0000256" key="3">
    <source>
        <dbReference type="ARBA" id="ARBA00023274"/>
    </source>
</evidence>
<keyword evidence="3 5" id="KW-0687">Ribonucleoprotein</keyword>
<dbReference type="InterPro" id="IPR001854">
    <property type="entry name" value="Ribosomal_uL29"/>
</dbReference>
<name>A0A6J4UFQ9_9BACT</name>
<accession>A0A6J4UFQ9</accession>
<evidence type="ECO:0000256" key="1">
    <source>
        <dbReference type="ARBA" id="ARBA00009254"/>
    </source>
</evidence>
<dbReference type="PROSITE" id="PS00579">
    <property type="entry name" value="RIBOSOMAL_L29"/>
    <property type="match status" value="1"/>
</dbReference>
<gene>
    <name evidence="5" type="primary">rpmC</name>
    <name evidence="7" type="ORF">AVDCRST_MAG33-773</name>
</gene>
<protein>
    <recommendedName>
        <fullName evidence="4 5">Large ribosomal subunit protein uL29</fullName>
    </recommendedName>
</protein>
<dbReference type="HAMAP" id="MF_00374">
    <property type="entry name" value="Ribosomal_uL29"/>
    <property type="match status" value="1"/>
</dbReference>
<evidence type="ECO:0000313" key="7">
    <source>
        <dbReference type="EMBL" id="CAA9549567.1"/>
    </source>
</evidence>
<evidence type="ECO:0000256" key="5">
    <source>
        <dbReference type="HAMAP-Rule" id="MF_00374"/>
    </source>
</evidence>
<dbReference type="GO" id="GO:0006412">
    <property type="term" value="P:translation"/>
    <property type="evidence" value="ECO:0007669"/>
    <property type="project" value="UniProtKB-UniRule"/>
</dbReference>
<proteinExistence type="inferred from homology"/>
<evidence type="ECO:0000256" key="2">
    <source>
        <dbReference type="ARBA" id="ARBA00022980"/>
    </source>
</evidence>
<dbReference type="SUPFAM" id="SSF46561">
    <property type="entry name" value="Ribosomal protein L29 (L29p)"/>
    <property type="match status" value="1"/>
</dbReference>
<feature type="region of interest" description="Disordered" evidence="6">
    <location>
        <begin position="67"/>
        <end position="97"/>
    </location>
</feature>
<organism evidence="7">
    <name type="scientific">uncultured Thermomicrobiales bacterium</name>
    <dbReference type="NCBI Taxonomy" id="1645740"/>
    <lineage>
        <taxon>Bacteria</taxon>
        <taxon>Pseudomonadati</taxon>
        <taxon>Thermomicrobiota</taxon>
        <taxon>Thermomicrobia</taxon>
        <taxon>Thermomicrobiales</taxon>
        <taxon>environmental samples</taxon>
    </lineage>
</organism>
<dbReference type="AlphaFoldDB" id="A0A6J4UFQ9"/>
<dbReference type="GO" id="GO:0022625">
    <property type="term" value="C:cytosolic large ribosomal subunit"/>
    <property type="evidence" value="ECO:0007669"/>
    <property type="project" value="TreeGrafter"/>
</dbReference>
<dbReference type="InterPro" id="IPR036049">
    <property type="entry name" value="Ribosomal_uL29_sf"/>
</dbReference>
<feature type="compositionally biased region" description="Basic residues" evidence="6">
    <location>
        <begin position="74"/>
        <end position="97"/>
    </location>
</feature>
<reference evidence="7" key="1">
    <citation type="submission" date="2020-02" db="EMBL/GenBank/DDBJ databases">
        <authorList>
            <person name="Meier V. D."/>
        </authorList>
    </citation>
    <scope>NUCLEOTIDE SEQUENCE</scope>
    <source>
        <strain evidence="7">AVDCRST_MAG33</strain>
    </source>
</reference>
<dbReference type="InterPro" id="IPR018254">
    <property type="entry name" value="Ribosomal_uL29_CS"/>
</dbReference>
<comment type="similarity">
    <text evidence="1 5">Belongs to the universal ribosomal protein uL29 family.</text>
</comment>
<evidence type="ECO:0000256" key="4">
    <source>
        <dbReference type="ARBA" id="ARBA00035204"/>
    </source>
</evidence>
<dbReference type="NCBIfam" id="TIGR00012">
    <property type="entry name" value="L29"/>
    <property type="match status" value="1"/>
</dbReference>
<dbReference type="EMBL" id="CADCWK010000065">
    <property type="protein sequence ID" value="CAA9549567.1"/>
    <property type="molecule type" value="Genomic_DNA"/>
</dbReference>